<gene>
    <name evidence="2" type="ORF">GCM10023196_042680</name>
</gene>
<organism evidence="2 3">
    <name type="scientific">Actinoallomurus vinaceus</name>
    <dbReference type="NCBI Taxonomy" id="1080074"/>
    <lineage>
        <taxon>Bacteria</taxon>
        <taxon>Bacillati</taxon>
        <taxon>Actinomycetota</taxon>
        <taxon>Actinomycetes</taxon>
        <taxon>Streptosporangiales</taxon>
        <taxon>Thermomonosporaceae</taxon>
        <taxon>Actinoallomurus</taxon>
    </lineage>
</organism>
<evidence type="ECO:0000259" key="1">
    <source>
        <dbReference type="Pfam" id="PF19054"/>
    </source>
</evidence>
<name>A0ABP8UB12_9ACTN</name>
<evidence type="ECO:0000313" key="3">
    <source>
        <dbReference type="Proteomes" id="UP001501442"/>
    </source>
</evidence>
<dbReference type="Proteomes" id="UP001501442">
    <property type="component" value="Unassembled WGS sequence"/>
</dbReference>
<protein>
    <recommendedName>
        <fullName evidence="1">DUF5753 domain-containing protein</fullName>
    </recommendedName>
</protein>
<accession>A0ABP8UB12</accession>
<proteinExistence type="predicted"/>
<dbReference type="InterPro" id="IPR043917">
    <property type="entry name" value="DUF5753"/>
</dbReference>
<sequence length="144" mass="16774">MTDEHEIERLVQLRMERQRILDHDQPPFLWAVIDEYAVTRSFGSADAKAEQLQRLIDTERLEHVSVQILPMTTDPHPGLSGSFVILDYEDDPSLVYREVRPESLYIEGQKEVEERRRVFQHLSATALGPNESIAYLRRLAEQTE</sequence>
<keyword evidence="3" id="KW-1185">Reference proteome</keyword>
<evidence type="ECO:0000313" key="2">
    <source>
        <dbReference type="EMBL" id="GAA4628024.1"/>
    </source>
</evidence>
<dbReference type="EMBL" id="BAABHK010000005">
    <property type="protein sequence ID" value="GAA4628024.1"/>
    <property type="molecule type" value="Genomic_DNA"/>
</dbReference>
<dbReference type="Pfam" id="PF19054">
    <property type="entry name" value="DUF5753"/>
    <property type="match status" value="1"/>
</dbReference>
<reference evidence="3" key="1">
    <citation type="journal article" date="2019" name="Int. J. Syst. Evol. Microbiol.">
        <title>The Global Catalogue of Microorganisms (GCM) 10K type strain sequencing project: providing services to taxonomists for standard genome sequencing and annotation.</title>
        <authorList>
            <consortium name="The Broad Institute Genomics Platform"/>
            <consortium name="The Broad Institute Genome Sequencing Center for Infectious Disease"/>
            <person name="Wu L."/>
            <person name="Ma J."/>
        </authorList>
    </citation>
    <scope>NUCLEOTIDE SEQUENCE [LARGE SCALE GENOMIC DNA]</scope>
    <source>
        <strain evidence="3">JCM 17939</strain>
    </source>
</reference>
<comment type="caution">
    <text evidence="2">The sequence shown here is derived from an EMBL/GenBank/DDBJ whole genome shotgun (WGS) entry which is preliminary data.</text>
</comment>
<feature type="domain" description="DUF5753" evidence="1">
    <location>
        <begin position="3"/>
        <end position="138"/>
    </location>
</feature>